<dbReference type="InterPro" id="IPR010989">
    <property type="entry name" value="SNARE"/>
</dbReference>
<dbReference type="GO" id="GO:0016020">
    <property type="term" value="C:membrane"/>
    <property type="evidence" value="ECO:0007669"/>
    <property type="project" value="InterPro"/>
</dbReference>
<accession>A0A2N5UTT3</accession>
<dbReference type="EMBL" id="PGCI01000094">
    <property type="protein sequence ID" value="PLW41047.1"/>
    <property type="molecule type" value="Genomic_DNA"/>
</dbReference>
<name>A0A2N5UTT3_9BASI</name>
<dbReference type="AlphaFoldDB" id="A0A2N5UTT3"/>
<comment type="caution">
    <text evidence="3">The sequence shown here is derived from an EMBL/GenBank/DDBJ whole genome shotgun (WGS) entry which is preliminary data.</text>
</comment>
<evidence type="ECO:0000256" key="2">
    <source>
        <dbReference type="SAM" id="Phobius"/>
    </source>
</evidence>
<dbReference type="GO" id="GO:0016192">
    <property type="term" value="P:vesicle-mediated transport"/>
    <property type="evidence" value="ECO:0007669"/>
    <property type="project" value="InterPro"/>
</dbReference>
<keyword evidence="2" id="KW-0812">Transmembrane</keyword>
<keyword evidence="2" id="KW-0472">Membrane</keyword>
<keyword evidence="2" id="KW-1133">Transmembrane helix</keyword>
<organism evidence="3 4">
    <name type="scientific">Puccinia coronata f. sp. avenae</name>
    <dbReference type="NCBI Taxonomy" id="200324"/>
    <lineage>
        <taxon>Eukaryota</taxon>
        <taxon>Fungi</taxon>
        <taxon>Dikarya</taxon>
        <taxon>Basidiomycota</taxon>
        <taxon>Pucciniomycotina</taxon>
        <taxon>Pucciniomycetes</taxon>
        <taxon>Pucciniales</taxon>
        <taxon>Pucciniaceae</taxon>
        <taxon>Puccinia</taxon>
    </lineage>
</organism>
<reference evidence="3 4" key="1">
    <citation type="submission" date="2017-11" db="EMBL/GenBank/DDBJ databases">
        <title>De novo assembly and phasing of dikaryotic genomes from two isolates of Puccinia coronata f. sp. avenae, the causal agent of oat crown rust.</title>
        <authorList>
            <person name="Miller M.E."/>
            <person name="Zhang Y."/>
            <person name="Omidvar V."/>
            <person name="Sperschneider J."/>
            <person name="Schwessinger B."/>
            <person name="Raley C."/>
            <person name="Palmer J.M."/>
            <person name="Garnica D."/>
            <person name="Upadhyaya N."/>
            <person name="Rathjen J."/>
            <person name="Taylor J.M."/>
            <person name="Park R.F."/>
            <person name="Dodds P.N."/>
            <person name="Hirsch C.D."/>
            <person name="Kianian S.F."/>
            <person name="Figueroa M."/>
        </authorList>
    </citation>
    <scope>NUCLEOTIDE SEQUENCE [LARGE SCALE GENOMIC DNA]</scope>
    <source>
        <strain evidence="3">12SD80</strain>
    </source>
</reference>
<dbReference type="Gene3D" id="1.20.58.70">
    <property type="match status" value="1"/>
</dbReference>
<gene>
    <name evidence="3" type="ORF">PCASD_07962</name>
</gene>
<protein>
    <submittedName>
        <fullName evidence="3">Uncharacterized protein</fullName>
    </submittedName>
</protein>
<evidence type="ECO:0000313" key="4">
    <source>
        <dbReference type="Proteomes" id="UP000235392"/>
    </source>
</evidence>
<proteinExistence type="predicted"/>
<evidence type="ECO:0000256" key="1">
    <source>
        <dbReference type="SAM" id="Coils"/>
    </source>
</evidence>
<sequence>MEEFFDTIVNLQVDLKERSQIINEISDVSKRSIDDSSNSEHEQLQDKLAQLRDNIHRLSAQIKKAIQSFEVTAPAVWQPGRESLGLHGPAGCTQKEICGDHPKVRHAKVKQASRSTMKARINRQIRIVKPDAAPNKFWGAVKDQVNGRSGAVFQQALASSNQMGSARNTLKEVQSRAEDIKSIEQTILELAQMFNDLTLSPPDKRKYCCVIIVILILVVGGGGVAFALFKTGIIPGFGSPSGGTLSSSSNLTLPSTLSSVTTTSSISKGSSS</sequence>
<dbReference type="SUPFAM" id="SSF47661">
    <property type="entry name" value="t-snare proteins"/>
    <property type="match status" value="1"/>
</dbReference>
<feature type="coiled-coil region" evidence="1">
    <location>
        <begin position="34"/>
        <end position="68"/>
    </location>
</feature>
<evidence type="ECO:0000313" key="3">
    <source>
        <dbReference type="EMBL" id="PLW41047.1"/>
    </source>
</evidence>
<keyword evidence="1" id="KW-0175">Coiled coil</keyword>
<feature type="transmembrane region" description="Helical" evidence="2">
    <location>
        <begin position="210"/>
        <end position="229"/>
    </location>
</feature>
<dbReference type="Proteomes" id="UP000235392">
    <property type="component" value="Unassembled WGS sequence"/>
</dbReference>